<name>A0ABQ9VIA9_SAGOE</name>
<feature type="non-terminal residue" evidence="1">
    <location>
        <position position="68"/>
    </location>
</feature>
<gene>
    <name evidence="1" type="ORF">P7K49_014265</name>
</gene>
<reference evidence="1 2" key="1">
    <citation type="submission" date="2023-05" db="EMBL/GenBank/DDBJ databases">
        <title>B98-5 Cell Line De Novo Hybrid Assembly: An Optical Mapping Approach.</title>
        <authorList>
            <person name="Kananen K."/>
            <person name="Auerbach J.A."/>
            <person name="Kautto E."/>
            <person name="Blachly J.S."/>
        </authorList>
    </citation>
    <scope>NUCLEOTIDE SEQUENCE [LARGE SCALE GENOMIC DNA]</scope>
    <source>
        <strain evidence="1">B95-8</strain>
        <tissue evidence="1">Cell line</tissue>
    </source>
</reference>
<keyword evidence="2" id="KW-1185">Reference proteome</keyword>
<dbReference type="EMBL" id="JASSZA010000006">
    <property type="protein sequence ID" value="KAK2109100.1"/>
    <property type="molecule type" value="Genomic_DNA"/>
</dbReference>
<protein>
    <submittedName>
        <fullName evidence="1">Uncharacterized protein</fullName>
    </submittedName>
</protein>
<accession>A0ABQ9VIA9</accession>
<comment type="caution">
    <text evidence="1">The sequence shown here is derived from an EMBL/GenBank/DDBJ whole genome shotgun (WGS) entry which is preliminary data.</text>
</comment>
<proteinExistence type="predicted"/>
<sequence length="68" mass="7159">MNGAQVAVVPTERRWARAAGTIRVPCAVVTLGLGSSSGGLWEPVGGIMNPDFQHWGLAEKNWQGSGIL</sequence>
<organism evidence="1 2">
    <name type="scientific">Saguinus oedipus</name>
    <name type="common">Cotton-top tamarin</name>
    <name type="synonym">Oedipomidas oedipus</name>
    <dbReference type="NCBI Taxonomy" id="9490"/>
    <lineage>
        <taxon>Eukaryota</taxon>
        <taxon>Metazoa</taxon>
        <taxon>Chordata</taxon>
        <taxon>Craniata</taxon>
        <taxon>Vertebrata</taxon>
        <taxon>Euteleostomi</taxon>
        <taxon>Mammalia</taxon>
        <taxon>Eutheria</taxon>
        <taxon>Euarchontoglires</taxon>
        <taxon>Primates</taxon>
        <taxon>Haplorrhini</taxon>
        <taxon>Platyrrhini</taxon>
        <taxon>Cebidae</taxon>
        <taxon>Callitrichinae</taxon>
        <taxon>Saguinus</taxon>
    </lineage>
</organism>
<evidence type="ECO:0000313" key="2">
    <source>
        <dbReference type="Proteomes" id="UP001266305"/>
    </source>
</evidence>
<dbReference type="Proteomes" id="UP001266305">
    <property type="component" value="Unassembled WGS sequence"/>
</dbReference>
<evidence type="ECO:0000313" key="1">
    <source>
        <dbReference type="EMBL" id="KAK2109100.1"/>
    </source>
</evidence>